<name>A0ABV0V994_9TELE</name>
<keyword evidence="2" id="KW-1185">Reference proteome</keyword>
<evidence type="ECO:0000313" key="2">
    <source>
        <dbReference type="Proteomes" id="UP001482620"/>
    </source>
</evidence>
<evidence type="ECO:0000313" key="1">
    <source>
        <dbReference type="EMBL" id="MEQ2253885.1"/>
    </source>
</evidence>
<protein>
    <submittedName>
        <fullName evidence="1">Uncharacterized protein</fullName>
    </submittedName>
</protein>
<accession>A0ABV0V994</accession>
<organism evidence="1 2">
    <name type="scientific">Ilyodon furcidens</name>
    <name type="common">goldbreast splitfin</name>
    <dbReference type="NCBI Taxonomy" id="33524"/>
    <lineage>
        <taxon>Eukaryota</taxon>
        <taxon>Metazoa</taxon>
        <taxon>Chordata</taxon>
        <taxon>Craniata</taxon>
        <taxon>Vertebrata</taxon>
        <taxon>Euteleostomi</taxon>
        <taxon>Actinopterygii</taxon>
        <taxon>Neopterygii</taxon>
        <taxon>Teleostei</taxon>
        <taxon>Neoteleostei</taxon>
        <taxon>Acanthomorphata</taxon>
        <taxon>Ovalentaria</taxon>
        <taxon>Atherinomorphae</taxon>
        <taxon>Cyprinodontiformes</taxon>
        <taxon>Goodeidae</taxon>
        <taxon>Ilyodon</taxon>
    </lineage>
</organism>
<comment type="caution">
    <text evidence="1">The sequence shown here is derived from an EMBL/GenBank/DDBJ whole genome shotgun (WGS) entry which is preliminary data.</text>
</comment>
<gene>
    <name evidence="1" type="ORF">ILYODFUR_037143</name>
</gene>
<sequence>MWVALEEGLNAAINHSLRRVTICLDGLRSHNLPWESAEKVAVATAHHVVKNLLTDASLTEIVIVTSLSQQKWLLLTLSSVLIFKGKKAFQKSAKHVNRRMTIMPYGQLFWFIRL</sequence>
<proteinExistence type="predicted"/>
<reference evidence="1 2" key="1">
    <citation type="submission" date="2021-06" db="EMBL/GenBank/DDBJ databases">
        <authorList>
            <person name="Palmer J.M."/>
        </authorList>
    </citation>
    <scope>NUCLEOTIDE SEQUENCE [LARGE SCALE GENOMIC DNA]</scope>
    <source>
        <strain evidence="2">if_2019</strain>
        <tissue evidence="1">Muscle</tissue>
    </source>
</reference>
<dbReference type="Proteomes" id="UP001482620">
    <property type="component" value="Unassembled WGS sequence"/>
</dbReference>
<dbReference type="EMBL" id="JAHRIQ010100670">
    <property type="protein sequence ID" value="MEQ2253885.1"/>
    <property type="molecule type" value="Genomic_DNA"/>
</dbReference>